<sequence length="59" mass="6463">MLSRITGVSINTVSTLLIDAGFACAAFHDKTVRNVTAKAVQCDESWSEAKERQVRHGRS</sequence>
<accession>A0A1Y2JVP2</accession>
<dbReference type="EMBL" id="NAFL01000226">
    <property type="protein sequence ID" value="OSJ34880.1"/>
    <property type="molecule type" value="Genomic_DNA"/>
</dbReference>
<dbReference type="AlphaFoldDB" id="A0A1Y2JVP2"/>
<evidence type="ECO:0000313" key="2">
    <source>
        <dbReference type="Proteomes" id="UP000193335"/>
    </source>
</evidence>
<evidence type="ECO:0008006" key="3">
    <source>
        <dbReference type="Google" id="ProtNLM"/>
    </source>
</evidence>
<gene>
    <name evidence="1" type="ORF">BSZ19_10760</name>
</gene>
<organism evidence="1 2">
    <name type="scientific">Bradyrhizobium japonicum</name>
    <dbReference type="NCBI Taxonomy" id="375"/>
    <lineage>
        <taxon>Bacteria</taxon>
        <taxon>Pseudomonadati</taxon>
        <taxon>Pseudomonadota</taxon>
        <taxon>Alphaproteobacteria</taxon>
        <taxon>Hyphomicrobiales</taxon>
        <taxon>Nitrobacteraceae</taxon>
        <taxon>Bradyrhizobium</taxon>
    </lineage>
</organism>
<protein>
    <recommendedName>
        <fullName evidence="3">Transposase</fullName>
    </recommendedName>
</protein>
<comment type="caution">
    <text evidence="1">The sequence shown here is derived from an EMBL/GenBank/DDBJ whole genome shotgun (WGS) entry which is preliminary data.</text>
</comment>
<name>A0A1Y2JVP2_BRAJP</name>
<reference evidence="1 2" key="1">
    <citation type="submission" date="2017-03" db="EMBL/GenBank/DDBJ databases">
        <title>Whole genome sequences of fourteen strains of Bradyrhizobium canariense and one strain of Bradyrhizobium japonicum isolated from Lupinus (Papilionoideae: Genisteae) species in Algeria.</title>
        <authorList>
            <person name="Crovadore J."/>
            <person name="Chekireb D."/>
            <person name="Brachmann A."/>
            <person name="Chablais R."/>
            <person name="Cochard B."/>
            <person name="Lefort F."/>
        </authorList>
    </citation>
    <scope>NUCLEOTIDE SEQUENCE [LARGE SCALE GENOMIC DNA]</scope>
    <source>
        <strain evidence="1 2">UBMA197</strain>
    </source>
</reference>
<evidence type="ECO:0000313" key="1">
    <source>
        <dbReference type="EMBL" id="OSJ34880.1"/>
    </source>
</evidence>
<dbReference type="Proteomes" id="UP000193335">
    <property type="component" value="Unassembled WGS sequence"/>
</dbReference>
<proteinExistence type="predicted"/>